<dbReference type="InterPro" id="IPR011650">
    <property type="entry name" value="Peptidase_M20_dimer"/>
</dbReference>
<dbReference type="OrthoDB" id="9809784at2"/>
<keyword evidence="6" id="KW-1185">Reference proteome</keyword>
<comment type="caution">
    <text evidence="5">The sequence shown here is derived from an EMBL/GenBank/DDBJ whole genome shotgun (WGS) entry which is preliminary data.</text>
</comment>
<gene>
    <name evidence="5" type="ORF">E2C06_16600</name>
</gene>
<dbReference type="GO" id="GO:0006526">
    <property type="term" value="P:L-arginine biosynthetic process"/>
    <property type="evidence" value="ECO:0007669"/>
    <property type="project" value="TreeGrafter"/>
</dbReference>
<keyword evidence="2 5" id="KW-0378">Hydrolase</keyword>
<dbReference type="Proteomes" id="UP000295096">
    <property type="component" value="Unassembled WGS sequence"/>
</dbReference>
<dbReference type="RefSeq" id="WP_133289735.1">
    <property type="nucleotide sequence ID" value="NZ_SMSJ01000021.1"/>
</dbReference>
<evidence type="ECO:0000259" key="4">
    <source>
        <dbReference type="Pfam" id="PF07687"/>
    </source>
</evidence>
<organism evidence="5 6">
    <name type="scientific">Dankookia rubra</name>
    <dbReference type="NCBI Taxonomy" id="1442381"/>
    <lineage>
        <taxon>Bacteria</taxon>
        <taxon>Pseudomonadati</taxon>
        <taxon>Pseudomonadota</taxon>
        <taxon>Alphaproteobacteria</taxon>
        <taxon>Acetobacterales</taxon>
        <taxon>Roseomonadaceae</taxon>
        <taxon>Dankookia</taxon>
    </lineage>
</organism>
<keyword evidence="1" id="KW-0479">Metal-binding</keyword>
<protein>
    <submittedName>
        <fullName evidence="5">M20/M25/M40 family metallo-hydrolase</fullName>
    </submittedName>
</protein>
<dbReference type="Gene3D" id="3.40.630.10">
    <property type="entry name" value="Zn peptidases"/>
    <property type="match status" value="1"/>
</dbReference>
<dbReference type="Pfam" id="PF01546">
    <property type="entry name" value="Peptidase_M20"/>
    <property type="match status" value="1"/>
</dbReference>
<dbReference type="InterPro" id="IPR002933">
    <property type="entry name" value="Peptidase_M20"/>
</dbReference>
<keyword evidence="3" id="KW-0170">Cobalt</keyword>
<dbReference type="SUPFAM" id="SSF53187">
    <property type="entry name" value="Zn-dependent exopeptidases"/>
    <property type="match status" value="1"/>
</dbReference>
<evidence type="ECO:0000256" key="3">
    <source>
        <dbReference type="ARBA" id="ARBA00023285"/>
    </source>
</evidence>
<sequence>MQDSLARLATELVALDSRSAVSNLAVAGHIEHELRGFEVERLDYRDAAGVEKRALVAHRGPKGGFALSGHMDTVPETGWQQDPWSPRIDHAGILHGLGSVDMKGAVAACILAAKSVPAHVPATLLITTDEETTKAGARAVAASALARSLGLRGIVVAEPTGLVPVRGHRSSSNIVATASGVQAHSSTGQGTNANWALIPFLAEMREIQQRLRQDPALQDPAYDPPFCDFNLVVDNHGTAVNVTVARATARIKFRASRSLDTAPILDAVRAAAGRAGIALDIAREGRPPELATDHPLIRLAADLTGQAPRTAPYGTDASELQELAPCVILGPGTIETAHTPHECVAIADLAAAVPVFARILSAGSA</sequence>
<accession>A0A4R5QFT4</accession>
<dbReference type="InterPro" id="IPR036264">
    <property type="entry name" value="Bact_exopeptidase_dim_dom"/>
</dbReference>
<dbReference type="EMBL" id="SMSJ01000021">
    <property type="protein sequence ID" value="TDH61411.1"/>
    <property type="molecule type" value="Genomic_DNA"/>
</dbReference>
<dbReference type="PANTHER" id="PTHR43808:SF31">
    <property type="entry name" value="N-ACETYL-L-CITRULLINE DEACETYLASE"/>
    <property type="match status" value="1"/>
</dbReference>
<proteinExistence type="predicted"/>
<feature type="domain" description="Peptidase M20 dimerisation" evidence="4">
    <location>
        <begin position="167"/>
        <end position="274"/>
    </location>
</feature>
<dbReference type="PANTHER" id="PTHR43808">
    <property type="entry name" value="ACETYLORNITHINE DEACETYLASE"/>
    <property type="match status" value="1"/>
</dbReference>
<dbReference type="Gene3D" id="3.30.70.360">
    <property type="match status" value="1"/>
</dbReference>
<name>A0A4R5QFT4_9PROT</name>
<dbReference type="GO" id="GO:0008777">
    <property type="term" value="F:acetylornithine deacetylase activity"/>
    <property type="evidence" value="ECO:0007669"/>
    <property type="project" value="TreeGrafter"/>
</dbReference>
<reference evidence="5 6" key="1">
    <citation type="journal article" date="2016" name="J. Microbiol.">
        <title>Dankookia rubra gen. nov., sp. nov., an alphaproteobacterium isolated from sediment of a shallow stream.</title>
        <authorList>
            <person name="Kim W.H."/>
            <person name="Kim D.H."/>
            <person name="Kang K."/>
            <person name="Ahn T.Y."/>
        </authorList>
    </citation>
    <scope>NUCLEOTIDE SEQUENCE [LARGE SCALE GENOMIC DNA]</scope>
    <source>
        <strain evidence="5 6">JCM30602</strain>
    </source>
</reference>
<dbReference type="Pfam" id="PF07687">
    <property type="entry name" value="M20_dimer"/>
    <property type="match status" value="1"/>
</dbReference>
<dbReference type="AlphaFoldDB" id="A0A4R5QFT4"/>
<evidence type="ECO:0000313" key="6">
    <source>
        <dbReference type="Proteomes" id="UP000295096"/>
    </source>
</evidence>
<evidence type="ECO:0000256" key="1">
    <source>
        <dbReference type="ARBA" id="ARBA00022723"/>
    </source>
</evidence>
<dbReference type="SUPFAM" id="SSF55031">
    <property type="entry name" value="Bacterial exopeptidase dimerisation domain"/>
    <property type="match status" value="1"/>
</dbReference>
<dbReference type="GO" id="GO:0046872">
    <property type="term" value="F:metal ion binding"/>
    <property type="evidence" value="ECO:0007669"/>
    <property type="project" value="UniProtKB-KW"/>
</dbReference>
<dbReference type="InterPro" id="IPR050072">
    <property type="entry name" value="Peptidase_M20A"/>
</dbReference>
<evidence type="ECO:0000256" key="2">
    <source>
        <dbReference type="ARBA" id="ARBA00022801"/>
    </source>
</evidence>
<evidence type="ECO:0000313" key="5">
    <source>
        <dbReference type="EMBL" id="TDH61411.1"/>
    </source>
</evidence>